<dbReference type="Proteomes" id="UP000266196">
    <property type="component" value="Unassembled WGS sequence"/>
</dbReference>
<accession>A0A397EXY4</accession>
<evidence type="ECO:0000259" key="9">
    <source>
        <dbReference type="PROSITE" id="PS51285"/>
    </source>
</evidence>
<feature type="domain" description="Protein kinase" evidence="8">
    <location>
        <begin position="44"/>
        <end position="298"/>
    </location>
</feature>
<evidence type="ECO:0000256" key="7">
    <source>
        <dbReference type="SAM" id="MobiDB-lite"/>
    </source>
</evidence>
<name>A0A397EXY4_APHAT</name>
<dbReference type="InterPro" id="IPR000961">
    <property type="entry name" value="AGC-kinase_C"/>
</dbReference>
<feature type="region of interest" description="Disordered" evidence="7">
    <location>
        <begin position="14"/>
        <end position="38"/>
    </location>
</feature>
<dbReference type="GO" id="GO:0004674">
    <property type="term" value="F:protein serine/threonine kinase activity"/>
    <property type="evidence" value="ECO:0007669"/>
    <property type="project" value="UniProtKB-KW"/>
</dbReference>
<gene>
    <name evidence="10" type="ORF">DYB31_000047</name>
</gene>
<feature type="non-terminal residue" evidence="10">
    <location>
        <position position="1"/>
    </location>
</feature>
<protein>
    <recommendedName>
        <fullName evidence="12">AGC-kinase C-terminal domain-containing protein</fullName>
    </recommendedName>
</protein>
<evidence type="ECO:0000256" key="5">
    <source>
        <dbReference type="ARBA" id="ARBA00022840"/>
    </source>
</evidence>
<evidence type="ECO:0000256" key="2">
    <source>
        <dbReference type="ARBA" id="ARBA00022679"/>
    </source>
</evidence>
<dbReference type="InterPro" id="IPR017441">
    <property type="entry name" value="Protein_kinase_ATP_BS"/>
</dbReference>
<dbReference type="Gene3D" id="3.30.200.20">
    <property type="entry name" value="Phosphorylase Kinase, domain 1"/>
    <property type="match status" value="2"/>
</dbReference>
<dbReference type="Pfam" id="PF00069">
    <property type="entry name" value="Pkinase"/>
    <property type="match status" value="1"/>
</dbReference>
<evidence type="ECO:0000256" key="6">
    <source>
        <dbReference type="PROSITE-ProRule" id="PRU10141"/>
    </source>
</evidence>
<keyword evidence="3 6" id="KW-0547">Nucleotide-binding</keyword>
<sequence length="298" mass="32805">SAAFETSTAAAITGKTVRRGSKERHDVEGATQASNDTASKPTDFELLVVVGQGAFGKVRALTSKEYLVKKNYIGNMQTERDIMTKVDHPFLVKLKYAFQTPANVYLVMPYIPGGELFHTLHKQGLLLEFLHADTHSILKQLLERNVDKRLGAGKSTMFKVKGVAAIKQHPFFSRIDWGLLAQRKITPPVTPLLVTNTGGLGTLDTSCFAESFTKMQVAVDETQVPDDHGSLFHRFSFTAADVRLRRESISTNSRINEEEQPIDEHDEGHLVSTISTPDDAATSVVESSTIDPHVAPQC</sequence>
<dbReference type="PROSITE" id="PS50011">
    <property type="entry name" value="PROTEIN_KINASE_DOM"/>
    <property type="match status" value="1"/>
</dbReference>
<dbReference type="InterPro" id="IPR011009">
    <property type="entry name" value="Kinase-like_dom_sf"/>
</dbReference>
<proteinExistence type="predicted"/>
<dbReference type="InterPro" id="IPR000719">
    <property type="entry name" value="Prot_kinase_dom"/>
</dbReference>
<feature type="binding site" evidence="6">
    <location>
        <position position="70"/>
    </location>
    <ligand>
        <name>ATP</name>
        <dbReference type="ChEBI" id="CHEBI:30616"/>
    </ligand>
</feature>
<reference evidence="10 11" key="1">
    <citation type="submission" date="2018-08" db="EMBL/GenBank/DDBJ databases">
        <title>Aphanomyces genome sequencing and annotation.</title>
        <authorList>
            <person name="Minardi D."/>
            <person name="Oidtmann B."/>
            <person name="Van Der Giezen M."/>
            <person name="Studholme D.J."/>
        </authorList>
    </citation>
    <scope>NUCLEOTIDE SEQUENCE [LARGE SCALE GENOMIC DNA]</scope>
    <source>
        <strain evidence="10 11">197901</strain>
    </source>
</reference>
<dbReference type="Gene3D" id="1.10.510.10">
    <property type="entry name" value="Transferase(Phosphotransferase) domain 1"/>
    <property type="match status" value="1"/>
</dbReference>
<evidence type="ECO:0008006" key="12">
    <source>
        <dbReference type="Google" id="ProtNLM"/>
    </source>
</evidence>
<feature type="region of interest" description="Disordered" evidence="7">
    <location>
        <begin position="251"/>
        <end position="274"/>
    </location>
</feature>
<keyword evidence="5 6" id="KW-0067">ATP-binding</keyword>
<evidence type="ECO:0000256" key="1">
    <source>
        <dbReference type="ARBA" id="ARBA00022527"/>
    </source>
</evidence>
<organism evidence="10 11">
    <name type="scientific">Aphanomyces astaci</name>
    <name type="common">Crayfish plague agent</name>
    <dbReference type="NCBI Taxonomy" id="112090"/>
    <lineage>
        <taxon>Eukaryota</taxon>
        <taxon>Sar</taxon>
        <taxon>Stramenopiles</taxon>
        <taxon>Oomycota</taxon>
        <taxon>Saprolegniomycetes</taxon>
        <taxon>Saprolegniales</taxon>
        <taxon>Verrucalvaceae</taxon>
        <taxon>Aphanomyces</taxon>
    </lineage>
</organism>
<keyword evidence="4" id="KW-0418">Kinase</keyword>
<dbReference type="PANTHER" id="PTHR24351">
    <property type="entry name" value="RIBOSOMAL PROTEIN S6 KINASE"/>
    <property type="match status" value="1"/>
</dbReference>
<dbReference type="VEuPathDB" id="FungiDB:H257_02586"/>
<dbReference type="SUPFAM" id="SSF56112">
    <property type="entry name" value="Protein kinase-like (PK-like)"/>
    <property type="match status" value="1"/>
</dbReference>
<evidence type="ECO:0000313" key="11">
    <source>
        <dbReference type="Proteomes" id="UP000266196"/>
    </source>
</evidence>
<comment type="caution">
    <text evidence="10">The sequence shown here is derived from an EMBL/GenBank/DDBJ whole genome shotgun (WGS) entry which is preliminary data.</text>
</comment>
<evidence type="ECO:0000256" key="3">
    <source>
        <dbReference type="ARBA" id="ARBA00022741"/>
    </source>
</evidence>
<keyword evidence="2" id="KW-0808">Transferase</keyword>
<dbReference type="AlphaFoldDB" id="A0A397EXY4"/>
<evidence type="ECO:0000313" key="10">
    <source>
        <dbReference type="EMBL" id="RHZ04718.1"/>
    </source>
</evidence>
<dbReference type="PROSITE" id="PS51285">
    <property type="entry name" value="AGC_KINASE_CTER"/>
    <property type="match status" value="1"/>
</dbReference>
<evidence type="ECO:0000259" key="8">
    <source>
        <dbReference type="PROSITE" id="PS50011"/>
    </source>
</evidence>
<dbReference type="SMART" id="SM00220">
    <property type="entry name" value="S_TKc"/>
    <property type="match status" value="1"/>
</dbReference>
<keyword evidence="1" id="KW-0723">Serine/threonine-protein kinase</keyword>
<dbReference type="EMBL" id="QUTE01013354">
    <property type="protein sequence ID" value="RHZ04718.1"/>
    <property type="molecule type" value="Genomic_DNA"/>
</dbReference>
<dbReference type="GO" id="GO:0005524">
    <property type="term" value="F:ATP binding"/>
    <property type="evidence" value="ECO:0007669"/>
    <property type="project" value="UniProtKB-UniRule"/>
</dbReference>
<dbReference type="PROSITE" id="PS00107">
    <property type="entry name" value="PROTEIN_KINASE_ATP"/>
    <property type="match status" value="1"/>
</dbReference>
<evidence type="ECO:0000256" key="4">
    <source>
        <dbReference type="ARBA" id="ARBA00022777"/>
    </source>
</evidence>
<feature type="domain" description="AGC-kinase C-terminal" evidence="9">
    <location>
        <begin position="173"/>
        <end position="247"/>
    </location>
</feature>